<feature type="transmembrane region" description="Helical" evidence="3">
    <location>
        <begin position="272"/>
        <end position="295"/>
    </location>
</feature>
<keyword evidence="6" id="KW-1185">Reference proteome</keyword>
<organism evidence="4 6">
    <name type="scientific">Legionella adelaidensis</name>
    <dbReference type="NCBI Taxonomy" id="45056"/>
    <lineage>
        <taxon>Bacteria</taxon>
        <taxon>Pseudomonadati</taxon>
        <taxon>Pseudomonadota</taxon>
        <taxon>Gammaproteobacteria</taxon>
        <taxon>Legionellales</taxon>
        <taxon>Legionellaceae</taxon>
        <taxon>Legionella</taxon>
    </lineage>
</organism>
<feature type="transmembrane region" description="Helical" evidence="3">
    <location>
        <begin position="452"/>
        <end position="474"/>
    </location>
</feature>
<dbReference type="EMBL" id="LNKA01000019">
    <property type="protein sequence ID" value="KTC64819.1"/>
    <property type="molecule type" value="Genomic_DNA"/>
</dbReference>
<reference evidence="5 7" key="2">
    <citation type="submission" date="2018-12" db="EMBL/GenBank/DDBJ databases">
        <authorList>
            <consortium name="Pathogen Informatics"/>
        </authorList>
    </citation>
    <scope>NUCLEOTIDE SEQUENCE [LARGE SCALE GENOMIC DNA]</scope>
    <source>
        <strain evidence="5 7">NCTC12735</strain>
        <plasmid evidence="7">26</plasmid>
    </source>
</reference>
<sequence length="504" mass="56758">MPNEKQYSFFLEDKRRFFNDIPMGEHPFQAVAFQTADKQELTAANLNLLEEEFKQLFATISDLNSEAYWLYCYYCAQLLANYYDAYGKHEQARTYQKIANGIYLASTSPESHLDEDISFRSYIKNKISAGVHEMIHTPFHVSKIKSWVSLVNITRLQLVFSRIATGQIIKYANTQQWIGKLNQLMHLHLDSDAMIAKLNSANGLFNFLSVGLFATRFMLNAAMLLKHLCFPGTEESKVSLLQRFRNEVAKRHCEGLNDAVWGTVNLIANFNWVSASTGNTLMSCFLFFDVSLLVYRRQLAKSAYEIKRSQYLDEIKQIEELIGLTEGEDAAALDEQLRVTRNQLQKLEDTWQGSSANFNCNIAAAVLLMSGFTASLLISAPAAGPISFFVCTIAVAMYLSADLYGNYKEKCVPVERSRRLGLFNANQELKEIQEAKSAFTTSMVKNTLMPMIFLATFSASAPAAVALFCLYVGYESYKGFQAQHPKKDPAPDSVDVTTGVSPQM</sequence>
<geneLocation type="plasmid" evidence="5 7">
    <name>26</name>
</geneLocation>
<evidence type="ECO:0000313" key="6">
    <source>
        <dbReference type="Proteomes" id="UP000054859"/>
    </source>
</evidence>
<name>A0A0W0R147_9GAMM</name>
<keyword evidence="5" id="KW-0614">Plasmid</keyword>
<feature type="transmembrane region" description="Helical" evidence="3">
    <location>
        <begin position="386"/>
        <end position="407"/>
    </location>
</feature>
<keyword evidence="3" id="KW-0472">Membrane</keyword>
<reference evidence="4 6" key="1">
    <citation type="submission" date="2015-11" db="EMBL/GenBank/DDBJ databases">
        <title>Identification of large and diverse effector repertoires of 38 Legionella species.</title>
        <authorList>
            <person name="Burstein D."/>
            <person name="Amaro F."/>
            <person name="Zusman T."/>
            <person name="Lifshitz Z."/>
            <person name="Cohen O."/>
            <person name="Gilbert J.A."/>
            <person name="Pupko T."/>
            <person name="Shuman H.A."/>
            <person name="Segal G."/>
        </authorList>
    </citation>
    <scope>NUCLEOTIDE SEQUENCE [LARGE SCALE GENOMIC DNA]</scope>
    <source>
        <strain evidence="4 6">1762-AUS-E</strain>
    </source>
</reference>
<dbReference type="PATRIC" id="fig|45056.6.peg.2185"/>
<evidence type="ECO:0000313" key="5">
    <source>
        <dbReference type="EMBL" id="VEH86191.1"/>
    </source>
</evidence>
<evidence type="ECO:0000313" key="4">
    <source>
        <dbReference type="EMBL" id="KTC64819.1"/>
    </source>
</evidence>
<feature type="coiled-coil region" evidence="1">
    <location>
        <begin position="301"/>
        <end position="350"/>
    </location>
</feature>
<keyword evidence="3" id="KW-1133">Transmembrane helix</keyword>
<evidence type="ECO:0000256" key="2">
    <source>
        <dbReference type="SAM" id="MobiDB-lite"/>
    </source>
</evidence>
<dbReference type="KEGG" id="ladl:NCTC12735_01839"/>
<keyword evidence="1" id="KW-0175">Coiled coil</keyword>
<accession>A0A0W0R147</accession>
<feature type="transmembrane region" description="Helical" evidence="3">
    <location>
        <begin position="204"/>
        <end position="225"/>
    </location>
</feature>
<evidence type="ECO:0000313" key="7">
    <source>
        <dbReference type="Proteomes" id="UP000281170"/>
    </source>
</evidence>
<feature type="compositionally biased region" description="Polar residues" evidence="2">
    <location>
        <begin position="495"/>
        <end position="504"/>
    </location>
</feature>
<dbReference type="STRING" id="45056.Lade_2113"/>
<dbReference type="AlphaFoldDB" id="A0A0W0R147"/>
<evidence type="ECO:0000256" key="3">
    <source>
        <dbReference type="SAM" id="Phobius"/>
    </source>
</evidence>
<proteinExistence type="predicted"/>
<protein>
    <submittedName>
        <fullName evidence="4">Coiled-coil protein</fullName>
    </submittedName>
</protein>
<dbReference type="EMBL" id="LR134435">
    <property type="protein sequence ID" value="VEH86191.1"/>
    <property type="molecule type" value="Genomic_DNA"/>
</dbReference>
<gene>
    <name evidence="4" type="ORF">Lade_2113</name>
    <name evidence="5" type="ORF">NCTC12735_01839</name>
</gene>
<dbReference type="Proteomes" id="UP000054859">
    <property type="component" value="Unassembled WGS sequence"/>
</dbReference>
<feature type="region of interest" description="Disordered" evidence="2">
    <location>
        <begin position="482"/>
        <end position="504"/>
    </location>
</feature>
<keyword evidence="3" id="KW-0812">Transmembrane</keyword>
<evidence type="ECO:0000256" key="1">
    <source>
        <dbReference type="SAM" id="Coils"/>
    </source>
</evidence>
<dbReference type="Proteomes" id="UP000281170">
    <property type="component" value="Plasmid 26"/>
</dbReference>